<dbReference type="AlphaFoldDB" id="A0A4P7MYX7"/>
<proteinExistence type="predicted"/>
<accession>A0A4P7MYX7</accession>
<gene>
    <name evidence="1" type="ORF">PoMZ_10819</name>
</gene>
<dbReference type="Proteomes" id="UP000294847">
    <property type="component" value="Chromosome 1"/>
</dbReference>
<name>A0A4P7MYX7_PYROR</name>
<dbReference type="EMBL" id="CP034204">
    <property type="protein sequence ID" value="QBZ55103.1"/>
    <property type="molecule type" value="Genomic_DNA"/>
</dbReference>
<sequence>MDTIFSSIDFAALLSKHVGRILWPGEQGLEVRLCQAYHLFAALSDEAKRTKLRPFRRFVYIAVGKLESGVAKFYVKTDEMKTLAANVGSVSIMTPEEFLRGLARDYDSGKGASWAVVMDAECLAHRDGFRILVELDTMLDQLASGSKDCKLKTLVFAMFGTKPDEMHLGSFSPKELTLEPWVSPDPDMEGTLCATKLENPKWRTIETSDKLVEELAAEFLHFFNSRDSSKPVLIVLGLPFPIVWGFMGSVLKYCPELNLAWANAKPITKTAGKGCDATIAGLWREPLTHMIISLTPGILSYSIPLGKHVSIFIGWTGRSGVPSRSLDSLSNRTSQAGLNTFLANMKTEVQSVKTMHSVNEDVQFFWVYDPETSIVISKRPAMAFVDDIKWTALLSCGPMVAQGSRLDKYKWFPPIVASAIERSLEPVKHMQLVETEMGSPGLSVSAELRDLEQHLLDKGVERTYPVPAAFLWARCKVDSDSELVWRANIRIGAILAAGPPTINTVAGGGIPTKAMKEIWAQCAPFCFGGQEQNGYLWVMLGLYEHFVQVGGTGLYGPLEGASIGEGPPFAVHIQKEWVRKITGLVSAVEEMHGILPAQNGWSNRPLNTSELSDLYSLLTYACVENAVVFIGNERICNRGVTLEGNAPIKLKPDAMYGLALRKKCFGLAENIVYDPVTRSLVGSGITLMPFEFINLNYPWPQPQ</sequence>
<protein>
    <submittedName>
        <fullName evidence="1">Uncharacterized protein</fullName>
    </submittedName>
</protein>
<evidence type="ECO:0000313" key="1">
    <source>
        <dbReference type="EMBL" id="QBZ55103.1"/>
    </source>
</evidence>
<evidence type="ECO:0000313" key="2">
    <source>
        <dbReference type="Proteomes" id="UP000294847"/>
    </source>
</evidence>
<organism evidence="1 2">
    <name type="scientific">Pyricularia oryzae</name>
    <name type="common">Rice blast fungus</name>
    <name type="synonym">Magnaporthe oryzae</name>
    <dbReference type="NCBI Taxonomy" id="318829"/>
    <lineage>
        <taxon>Eukaryota</taxon>
        <taxon>Fungi</taxon>
        <taxon>Dikarya</taxon>
        <taxon>Ascomycota</taxon>
        <taxon>Pezizomycotina</taxon>
        <taxon>Sordariomycetes</taxon>
        <taxon>Sordariomycetidae</taxon>
        <taxon>Magnaporthales</taxon>
        <taxon>Pyriculariaceae</taxon>
        <taxon>Pyricularia</taxon>
    </lineage>
</organism>
<reference evidence="1 2" key="1">
    <citation type="journal article" date="2019" name="Mol. Biol. Evol.">
        <title>Blast fungal genomes show frequent chromosomal changes, gene gains and losses, and effector gene turnover.</title>
        <authorList>
            <person name="Gomez Luciano L.B."/>
            <person name="Jason Tsai I."/>
            <person name="Chuma I."/>
            <person name="Tosa Y."/>
            <person name="Chen Y.H."/>
            <person name="Li J.Y."/>
            <person name="Li M.Y."/>
            <person name="Jade Lu M.Y."/>
            <person name="Nakayashiki H."/>
            <person name="Li W.H."/>
        </authorList>
    </citation>
    <scope>NUCLEOTIDE SEQUENCE [LARGE SCALE GENOMIC DNA]</scope>
    <source>
        <strain evidence="1">MZ5-1-6</strain>
    </source>
</reference>